<gene>
    <name evidence="2" type="ORF">SNE25_26995</name>
</gene>
<evidence type="ECO:0000313" key="3">
    <source>
        <dbReference type="Proteomes" id="UP001324380"/>
    </source>
</evidence>
<feature type="domain" description="Transposase DDE" evidence="1">
    <location>
        <begin position="98"/>
        <end position="219"/>
    </location>
</feature>
<dbReference type="EMBL" id="CP139558">
    <property type="protein sequence ID" value="WPU92976.1"/>
    <property type="molecule type" value="Genomic_DNA"/>
</dbReference>
<dbReference type="PANTHER" id="PTHR33408">
    <property type="entry name" value="TRANSPOSASE"/>
    <property type="match status" value="1"/>
</dbReference>
<evidence type="ECO:0000313" key="2">
    <source>
        <dbReference type="EMBL" id="WPU92976.1"/>
    </source>
</evidence>
<keyword evidence="3" id="KW-1185">Reference proteome</keyword>
<dbReference type="PANTHER" id="PTHR33408:SF4">
    <property type="entry name" value="TRANSPOSASE DDE DOMAIN-CONTAINING PROTEIN"/>
    <property type="match status" value="1"/>
</dbReference>
<proteinExistence type="predicted"/>
<dbReference type="Proteomes" id="UP001324380">
    <property type="component" value="Chromosome"/>
</dbReference>
<name>A0ABZ0TJW0_9SPHI</name>
<dbReference type="RefSeq" id="WP_321562133.1">
    <property type="nucleotide sequence ID" value="NZ_CP139558.1"/>
</dbReference>
<reference evidence="2 3" key="1">
    <citation type="submission" date="2023-11" db="EMBL/GenBank/DDBJ databases">
        <title>Analysis of the Genomes of Mucilaginibacter gossypii cycad 4 and M. sabulilitoris SNA2: microbes with the potential for plant growth promotion.</title>
        <authorList>
            <person name="Hirsch A.M."/>
            <person name="Humm E."/>
            <person name="Rubbi M."/>
            <person name="Del Vecchio G."/>
            <person name="Ha S.M."/>
            <person name="Pellegrini M."/>
            <person name="Gunsalus R.P."/>
        </authorList>
    </citation>
    <scope>NUCLEOTIDE SEQUENCE [LARGE SCALE GENOMIC DNA]</scope>
    <source>
        <strain evidence="2 3">SNA2</strain>
    </source>
</reference>
<accession>A0ABZ0TJW0</accession>
<evidence type="ECO:0000259" key="1">
    <source>
        <dbReference type="Pfam" id="PF13751"/>
    </source>
</evidence>
<organism evidence="2 3">
    <name type="scientific">Mucilaginibacter sabulilitoris</name>
    <dbReference type="NCBI Taxonomy" id="1173583"/>
    <lineage>
        <taxon>Bacteria</taxon>
        <taxon>Pseudomonadati</taxon>
        <taxon>Bacteroidota</taxon>
        <taxon>Sphingobacteriia</taxon>
        <taxon>Sphingobacteriales</taxon>
        <taxon>Sphingobacteriaceae</taxon>
        <taxon>Mucilaginibacter</taxon>
    </lineage>
</organism>
<protein>
    <submittedName>
        <fullName evidence="2">Transposase</fullName>
    </submittedName>
</protein>
<dbReference type="InterPro" id="IPR025668">
    <property type="entry name" value="Tnp_DDE_dom"/>
</dbReference>
<sequence>MLLVIVDTADHIITHIQAFHADKGDGQCFTEVLKHTANNLSDNGLKMEEVIADAGYSSEPALLALIRHQVEGFIPNKKGFINDRAGFTYEAENDRYKCPEGKYLTFRHFRIRGESTHKLYKTNVKDCKDCPFKQTCTNPSIGIKVIRDSSVKQLYAQMAHRVQSTKGQKMRKIRAGTVEPVIGTLVNFTAMKKVNTKGIALANKCMIMAAVAYNLKKLLKARPAPGKNSPNDTLTTPFEILHRQIAILFAQMICLMMALFKAYRKGQTTYWSFALYL</sequence>
<dbReference type="Pfam" id="PF13751">
    <property type="entry name" value="DDE_Tnp_1_6"/>
    <property type="match status" value="1"/>
</dbReference>